<protein>
    <submittedName>
        <fullName evidence="1">Uncharacterized protein</fullName>
    </submittedName>
</protein>
<accession>A0ABQ6IEP0</accession>
<organism evidence="1 2">
    <name type="scientific">Demequina litorisediminis</name>
    <dbReference type="NCBI Taxonomy" id="1849022"/>
    <lineage>
        <taxon>Bacteria</taxon>
        <taxon>Bacillati</taxon>
        <taxon>Actinomycetota</taxon>
        <taxon>Actinomycetes</taxon>
        <taxon>Micrococcales</taxon>
        <taxon>Demequinaceae</taxon>
        <taxon>Demequina</taxon>
    </lineage>
</organism>
<sequence>MAPAASSLLLGLLSVFLLRALEDGLGGLVHERLGLTEAERRERAHLLDDLDLLVANGGEDDVELVLLLSSLGLARGGGGNGNSGGGGSGDVEGLLERLHELRQAR</sequence>
<dbReference type="Proteomes" id="UP001157125">
    <property type="component" value="Unassembled WGS sequence"/>
</dbReference>
<evidence type="ECO:0000313" key="1">
    <source>
        <dbReference type="EMBL" id="GMA36176.1"/>
    </source>
</evidence>
<keyword evidence="2" id="KW-1185">Reference proteome</keyword>
<comment type="caution">
    <text evidence="1">The sequence shown here is derived from an EMBL/GenBank/DDBJ whole genome shotgun (WGS) entry which is preliminary data.</text>
</comment>
<gene>
    <name evidence="1" type="ORF">GCM10025876_23800</name>
</gene>
<reference evidence="2" key="1">
    <citation type="journal article" date="2019" name="Int. J. Syst. Evol. Microbiol.">
        <title>The Global Catalogue of Microorganisms (GCM) 10K type strain sequencing project: providing services to taxonomists for standard genome sequencing and annotation.</title>
        <authorList>
            <consortium name="The Broad Institute Genomics Platform"/>
            <consortium name="The Broad Institute Genome Sequencing Center for Infectious Disease"/>
            <person name="Wu L."/>
            <person name="Ma J."/>
        </authorList>
    </citation>
    <scope>NUCLEOTIDE SEQUENCE [LARGE SCALE GENOMIC DNA]</scope>
    <source>
        <strain evidence="2">NBRC 112299</strain>
    </source>
</reference>
<name>A0ABQ6IEP0_9MICO</name>
<proteinExistence type="predicted"/>
<dbReference type="EMBL" id="BSUN01000001">
    <property type="protein sequence ID" value="GMA36176.1"/>
    <property type="molecule type" value="Genomic_DNA"/>
</dbReference>
<evidence type="ECO:0000313" key="2">
    <source>
        <dbReference type="Proteomes" id="UP001157125"/>
    </source>
</evidence>